<feature type="region of interest" description="Disordered" evidence="1">
    <location>
        <begin position="186"/>
        <end position="221"/>
    </location>
</feature>
<reference evidence="4" key="1">
    <citation type="submission" date="2015-11" db="EMBL/GenBank/DDBJ databases">
        <authorList>
            <person name="Varghese N."/>
        </authorList>
    </citation>
    <scope>NUCLEOTIDE SEQUENCE [LARGE SCALE GENOMIC DNA]</scope>
    <source>
        <strain evidence="4">DSM 45899</strain>
    </source>
</reference>
<evidence type="ECO:0000313" key="3">
    <source>
        <dbReference type="EMBL" id="CUU53681.1"/>
    </source>
</evidence>
<evidence type="ECO:0000256" key="2">
    <source>
        <dbReference type="SAM" id="Phobius"/>
    </source>
</evidence>
<name>A0A0S4QDZ9_9ACTN</name>
<dbReference type="RefSeq" id="WP_131799377.1">
    <property type="nucleotide sequence ID" value="NZ_FAOZ01000001.1"/>
</dbReference>
<feature type="transmembrane region" description="Helical" evidence="2">
    <location>
        <begin position="30"/>
        <end position="51"/>
    </location>
</feature>
<evidence type="ECO:0008006" key="5">
    <source>
        <dbReference type="Google" id="ProtNLM"/>
    </source>
</evidence>
<keyword evidence="2" id="KW-0812">Transmembrane</keyword>
<protein>
    <recommendedName>
        <fullName evidence="5">DUF5317 domain-containing protein</fullName>
    </recommendedName>
</protein>
<dbReference type="AlphaFoldDB" id="A0A0S4QDZ9"/>
<dbReference type="Proteomes" id="UP000198802">
    <property type="component" value="Unassembled WGS sequence"/>
</dbReference>
<accession>A0A0S4QDZ9</accession>
<dbReference type="Pfam" id="PF17248">
    <property type="entry name" value="DUF5317"/>
    <property type="match status" value="1"/>
</dbReference>
<sequence length="250" mass="26385">MRGLLALAIAPAFGVVVGYILGGRLSGFRFLRLTALWMVWLATFVQVLQYHVSGVRAAVEERLGVPMLAVVFGLVLLWLAANLRGWQAEVRIAGLVVALGAGLNGLVIALNGRMPYSSAAAASAGLPTALTTPKNEPVDPATRLAFLGDFIPFSPLRSVLSPGDLLIGVGVTAVVVFVMRGSRHAASDCARPGVPDRAGEESREAANRPARPVVSSPDARSRWHSLSVRRALRYGREAGRSSESGQASVP</sequence>
<keyword evidence="4" id="KW-1185">Reference proteome</keyword>
<organism evidence="3 4">
    <name type="scientific">Parafrankia irregularis</name>
    <dbReference type="NCBI Taxonomy" id="795642"/>
    <lineage>
        <taxon>Bacteria</taxon>
        <taxon>Bacillati</taxon>
        <taxon>Actinomycetota</taxon>
        <taxon>Actinomycetes</taxon>
        <taxon>Frankiales</taxon>
        <taxon>Frankiaceae</taxon>
        <taxon>Parafrankia</taxon>
    </lineage>
</organism>
<feature type="compositionally biased region" description="Basic and acidic residues" evidence="1">
    <location>
        <begin position="197"/>
        <end position="206"/>
    </location>
</feature>
<keyword evidence="2" id="KW-0472">Membrane</keyword>
<keyword evidence="2" id="KW-1133">Transmembrane helix</keyword>
<dbReference type="EMBL" id="FAOZ01000001">
    <property type="protein sequence ID" value="CUU53681.1"/>
    <property type="molecule type" value="Genomic_DNA"/>
</dbReference>
<dbReference type="InterPro" id="IPR035168">
    <property type="entry name" value="DUF5317"/>
</dbReference>
<feature type="transmembrane region" description="Helical" evidence="2">
    <location>
        <begin position="92"/>
        <end position="110"/>
    </location>
</feature>
<gene>
    <name evidence="3" type="ORF">Ga0074812_101179</name>
</gene>
<feature type="transmembrane region" description="Helical" evidence="2">
    <location>
        <begin position="63"/>
        <end position="80"/>
    </location>
</feature>
<evidence type="ECO:0000256" key="1">
    <source>
        <dbReference type="SAM" id="MobiDB-lite"/>
    </source>
</evidence>
<evidence type="ECO:0000313" key="4">
    <source>
        <dbReference type="Proteomes" id="UP000198802"/>
    </source>
</evidence>
<proteinExistence type="predicted"/>